<accession>A0A0N7KW62</accession>
<protein>
    <submittedName>
        <fullName evidence="2">Glycosyl transferase</fullName>
    </submittedName>
</protein>
<dbReference type="InterPro" id="IPR050194">
    <property type="entry name" value="Glycosyltransferase_grp1"/>
</dbReference>
<dbReference type="InterPro" id="IPR001296">
    <property type="entry name" value="Glyco_trans_1"/>
</dbReference>
<reference evidence="2" key="1">
    <citation type="submission" date="2014-04" db="EMBL/GenBank/DDBJ databases">
        <authorList>
            <person name="Harrison E."/>
        </authorList>
    </citation>
    <scope>NUCLEOTIDE SEQUENCE</scope>
    <source>
        <strain evidence="2">4140</strain>
    </source>
</reference>
<dbReference type="Pfam" id="PF00534">
    <property type="entry name" value="Glycos_transf_1"/>
    <property type="match status" value="1"/>
</dbReference>
<feature type="domain" description="Glycosyl transferase family 1" evidence="1">
    <location>
        <begin position="185"/>
        <end position="330"/>
    </location>
</feature>
<name>A0A0N7KW62_KLEAE</name>
<organism evidence="2">
    <name type="scientific">Klebsiella aerogenes</name>
    <name type="common">Enterobacter aerogenes</name>
    <dbReference type="NCBI Taxonomy" id="548"/>
    <lineage>
        <taxon>Bacteria</taxon>
        <taxon>Pseudomonadati</taxon>
        <taxon>Pseudomonadota</taxon>
        <taxon>Gammaproteobacteria</taxon>
        <taxon>Enterobacterales</taxon>
        <taxon>Enterobacteriaceae</taxon>
        <taxon>Klebsiella/Raoultella group</taxon>
        <taxon>Klebsiella</taxon>
    </lineage>
</organism>
<evidence type="ECO:0000259" key="1">
    <source>
        <dbReference type="Pfam" id="PF00534"/>
    </source>
</evidence>
<sequence length="363" mass="41732">MVKKKELFILHDVDGRIYFEALQQLMNEKIVGTIKYRETSVVKRLLSAILKKKDVSLWFKRGIQNTLFRFQLPFLKNKTIIFGIAPYNIRFVFYGLLGIRNNVIYHTSWPYWWGDNVPYPYNGRNKFLRKIFKFYFNKFNFSIVGVTPPCVESIKSEISPEVKCKFIPHAVNVDLFKDETIKNIRPVNILYVGRLVCEKGIYELASAIKKLDPEYRFTIVGTGTEEANLKKMLGQLDNVNFMGHISDKSKLAAIFKEHDVLVLPSKKIDGWEELFGLVIIEAMACGLVVIASNHIGPRGIIDDGKNGFLISDGNLTSELVTKIEELSELDLTTIRIEARKTAIDYDIDSIKGKWDEVINETQY</sequence>
<reference evidence="2" key="2">
    <citation type="journal article" date="2015" name="Sci. Rep.">
        <title>Genetic analysis of capsular polysaccharide synthesis gene clusters in 79 capsular types of Klebsiella spp.</title>
        <authorList>
            <person name="Pan Y.J."/>
            <person name="Lin T.L."/>
            <person name="Chen C.T."/>
            <person name="Chen Y.Y."/>
            <person name="Hsieh P.F."/>
            <person name="Hsu C.R."/>
            <person name="Wu M.C."/>
            <person name="Wang J.T."/>
        </authorList>
    </citation>
    <scope>NUCLEOTIDE SEQUENCE</scope>
    <source>
        <strain evidence="2">4140</strain>
    </source>
</reference>
<dbReference type="PANTHER" id="PTHR45947">
    <property type="entry name" value="SULFOQUINOVOSYL TRANSFERASE SQD2"/>
    <property type="match status" value="1"/>
</dbReference>
<proteinExistence type="predicted"/>
<dbReference type="CDD" id="cd03801">
    <property type="entry name" value="GT4_PimA-like"/>
    <property type="match status" value="1"/>
</dbReference>
<dbReference type="AlphaFoldDB" id="A0A0N7KW62"/>
<dbReference type="GO" id="GO:0016757">
    <property type="term" value="F:glycosyltransferase activity"/>
    <property type="evidence" value="ECO:0007669"/>
    <property type="project" value="InterPro"/>
</dbReference>
<dbReference type="EMBL" id="AB924550">
    <property type="protein sequence ID" value="BAT23233.1"/>
    <property type="molecule type" value="Genomic_DNA"/>
</dbReference>
<keyword evidence="2" id="KW-0808">Transferase</keyword>
<dbReference type="Gene3D" id="3.40.50.2000">
    <property type="entry name" value="Glycogen Phosphorylase B"/>
    <property type="match status" value="2"/>
</dbReference>
<gene>
    <name evidence="2" type="primary">wckD</name>
</gene>
<evidence type="ECO:0000313" key="2">
    <source>
        <dbReference type="EMBL" id="BAT23233.1"/>
    </source>
</evidence>
<dbReference type="PANTHER" id="PTHR45947:SF3">
    <property type="entry name" value="SULFOQUINOVOSYL TRANSFERASE SQD2"/>
    <property type="match status" value="1"/>
</dbReference>
<dbReference type="SUPFAM" id="SSF53756">
    <property type="entry name" value="UDP-Glycosyltransferase/glycogen phosphorylase"/>
    <property type="match status" value="1"/>
</dbReference>